<feature type="transmembrane region" description="Helical" evidence="6">
    <location>
        <begin position="331"/>
        <end position="355"/>
    </location>
</feature>
<feature type="transmembrane region" description="Helical" evidence="6">
    <location>
        <begin position="146"/>
        <end position="168"/>
    </location>
</feature>
<evidence type="ECO:0000256" key="1">
    <source>
        <dbReference type="ARBA" id="ARBA00004651"/>
    </source>
</evidence>
<dbReference type="RefSeq" id="WP_265580851.1">
    <property type="nucleotide sequence ID" value="NZ_CP036172.1"/>
</dbReference>
<dbReference type="EMBL" id="CP036172">
    <property type="protein sequence ID" value="QSZ67930.1"/>
    <property type="molecule type" value="Genomic_DNA"/>
</dbReference>
<keyword evidence="5 6" id="KW-0472">Membrane</keyword>
<evidence type="ECO:0008006" key="9">
    <source>
        <dbReference type="Google" id="ProtNLM"/>
    </source>
</evidence>
<comment type="subcellular location">
    <subcellularLocation>
        <location evidence="1">Cell membrane</location>
        <topology evidence="1">Multi-pass membrane protein</topology>
    </subcellularLocation>
</comment>
<name>A0A8A3S8B8_9EURY</name>
<feature type="transmembrane region" description="Helical" evidence="6">
    <location>
        <begin position="288"/>
        <end position="310"/>
    </location>
</feature>
<feature type="transmembrane region" description="Helical" evidence="6">
    <location>
        <begin position="71"/>
        <end position="90"/>
    </location>
</feature>
<evidence type="ECO:0000256" key="4">
    <source>
        <dbReference type="ARBA" id="ARBA00022989"/>
    </source>
</evidence>
<dbReference type="GO" id="GO:0005886">
    <property type="term" value="C:plasma membrane"/>
    <property type="evidence" value="ECO:0007669"/>
    <property type="project" value="UniProtKB-SubCell"/>
</dbReference>
<sequence>MFRKRSIPLLDAIVNEIISKIYIIWGRFHERFIENPTYVGFYSILSGSVLGQLVMLLATPIITRLYSPSDFGILSLYTMVVSVLLVFATLKYELAIPLPKENKKAINLMTLCFGLTFGISVISILLIGLIGRVFASETDLSLLSPYLWVISLSIFGGGVYNILNYWAIRDKKYSDIAKTRVNKSVFGSTGKIAFGIFNMAPLGLILGEFIGQITGGLTFLRSFLAKNRQELNCISWKAMVSIAKQYYRFPLYSCPSVLFNTLAFQMPVLMLIRLYGPETVGLYTLANSVLVLPASLISSAASQVYLGEVAQFIHRDPAKVKKYYHAVTRKLAFISLPTISLIAVLAPFFFPLIFGTVWDEAGLYCIALSGMVIAQLIFSPPSILHYCGRNNWVLLFDISRTILTGGVFLLCAMWGYSPLLSLVLYSITMALMYVVNYFMNLKAIACLTKE</sequence>
<reference evidence="7" key="2">
    <citation type="submission" date="2019-02" db="EMBL/GenBank/DDBJ databases">
        <authorList>
            <person name="Chen S.-C."/>
            <person name="Chien H.-H."/>
            <person name="Lai M.-C."/>
        </authorList>
    </citation>
    <scope>NUCLEOTIDE SEQUENCE</scope>
    <source>
        <strain evidence="7">N2F9704</strain>
    </source>
</reference>
<dbReference type="AlphaFoldDB" id="A0A8A3S8B8"/>
<feature type="transmembrane region" description="Helical" evidence="6">
    <location>
        <begin position="111"/>
        <end position="134"/>
    </location>
</feature>
<dbReference type="Pfam" id="PF13440">
    <property type="entry name" value="Polysacc_synt_3"/>
    <property type="match status" value="1"/>
</dbReference>
<dbReference type="KEGG" id="maqe:RJ40_10700"/>
<proteinExistence type="predicted"/>
<keyword evidence="2" id="KW-1003">Cell membrane</keyword>
<evidence type="ECO:0000256" key="3">
    <source>
        <dbReference type="ARBA" id="ARBA00022692"/>
    </source>
</evidence>
<evidence type="ECO:0000256" key="5">
    <source>
        <dbReference type="ARBA" id="ARBA00023136"/>
    </source>
</evidence>
<evidence type="ECO:0000313" key="7">
    <source>
        <dbReference type="EMBL" id="QSZ67930.1"/>
    </source>
</evidence>
<dbReference type="Proteomes" id="UP001042704">
    <property type="component" value="Chromosome"/>
</dbReference>
<dbReference type="InterPro" id="IPR050833">
    <property type="entry name" value="Poly_Biosynth_Transport"/>
</dbReference>
<dbReference type="PANTHER" id="PTHR30250">
    <property type="entry name" value="PST FAMILY PREDICTED COLANIC ACID TRANSPORTER"/>
    <property type="match status" value="1"/>
</dbReference>
<organism evidence="7 8">
    <name type="scientific">Methanofollis aquaemaris</name>
    <dbReference type="NCBI Taxonomy" id="126734"/>
    <lineage>
        <taxon>Archaea</taxon>
        <taxon>Methanobacteriati</taxon>
        <taxon>Methanobacteriota</taxon>
        <taxon>Stenosarchaea group</taxon>
        <taxon>Methanomicrobia</taxon>
        <taxon>Methanomicrobiales</taxon>
        <taxon>Methanomicrobiaceae</taxon>
        <taxon>Methanofollis</taxon>
    </lineage>
</organism>
<evidence type="ECO:0000256" key="6">
    <source>
        <dbReference type="SAM" id="Phobius"/>
    </source>
</evidence>
<accession>A0A8A3S8B8</accession>
<keyword evidence="8" id="KW-1185">Reference proteome</keyword>
<feature type="transmembrane region" description="Helical" evidence="6">
    <location>
        <begin position="37"/>
        <end position="59"/>
    </location>
</feature>
<dbReference type="GeneID" id="76424837"/>
<reference evidence="7" key="1">
    <citation type="journal article" date="2001" name="Int. J. Syst. Evol. Microbiol.">
        <title>Methanofollis aquaemaris sp. nov., a methanogen isolated from an aquaculture fish pond.</title>
        <authorList>
            <person name="Lai M.C."/>
            <person name="Chen S.C."/>
        </authorList>
    </citation>
    <scope>NUCLEOTIDE SEQUENCE</scope>
    <source>
        <strain evidence="7">N2F9704</strain>
    </source>
</reference>
<evidence type="ECO:0000256" key="2">
    <source>
        <dbReference type="ARBA" id="ARBA00022475"/>
    </source>
</evidence>
<feature type="transmembrane region" description="Helical" evidence="6">
    <location>
        <begin position="257"/>
        <end position="276"/>
    </location>
</feature>
<keyword evidence="3 6" id="KW-0812">Transmembrane</keyword>
<dbReference type="PANTHER" id="PTHR30250:SF28">
    <property type="entry name" value="POLYSACCHARIDE BIOSYNTHESIS PROTEIN"/>
    <property type="match status" value="1"/>
</dbReference>
<feature type="transmembrane region" description="Helical" evidence="6">
    <location>
        <begin position="422"/>
        <end position="439"/>
    </location>
</feature>
<feature type="transmembrane region" description="Helical" evidence="6">
    <location>
        <begin position="361"/>
        <end position="380"/>
    </location>
</feature>
<gene>
    <name evidence="7" type="ORF">RJ40_10700</name>
</gene>
<feature type="transmembrane region" description="Helical" evidence="6">
    <location>
        <begin position="392"/>
        <end position="416"/>
    </location>
</feature>
<evidence type="ECO:0000313" key="8">
    <source>
        <dbReference type="Proteomes" id="UP001042704"/>
    </source>
</evidence>
<protein>
    <recommendedName>
        <fullName evidence="9">Polysaccharide biosynthesis protein</fullName>
    </recommendedName>
</protein>
<keyword evidence="4 6" id="KW-1133">Transmembrane helix</keyword>